<feature type="compositionally biased region" description="Polar residues" evidence="2">
    <location>
        <begin position="471"/>
        <end position="484"/>
    </location>
</feature>
<feature type="region of interest" description="Disordered" evidence="2">
    <location>
        <begin position="462"/>
        <end position="484"/>
    </location>
</feature>
<feature type="compositionally biased region" description="Polar residues" evidence="2">
    <location>
        <begin position="174"/>
        <end position="186"/>
    </location>
</feature>
<keyword evidence="4" id="KW-1185">Reference proteome</keyword>
<feature type="region of interest" description="Disordered" evidence="2">
    <location>
        <begin position="1"/>
        <end position="20"/>
    </location>
</feature>
<evidence type="ECO:0000256" key="1">
    <source>
        <dbReference type="ARBA" id="ARBA00023117"/>
    </source>
</evidence>
<dbReference type="GO" id="GO:0006325">
    <property type="term" value="P:chromatin organization"/>
    <property type="evidence" value="ECO:0007669"/>
    <property type="project" value="UniProtKB-ARBA"/>
</dbReference>
<name>A0A8H7UBM3_9FUNG</name>
<organism evidence="3 4">
    <name type="scientific">Umbelopsis vinacea</name>
    <dbReference type="NCBI Taxonomy" id="44442"/>
    <lineage>
        <taxon>Eukaryota</taxon>
        <taxon>Fungi</taxon>
        <taxon>Fungi incertae sedis</taxon>
        <taxon>Mucoromycota</taxon>
        <taxon>Mucoromycotina</taxon>
        <taxon>Umbelopsidomycetes</taxon>
        <taxon>Umbelopsidales</taxon>
        <taxon>Umbelopsidaceae</taxon>
        <taxon>Umbelopsis</taxon>
    </lineage>
</organism>
<dbReference type="OrthoDB" id="21648at2759"/>
<sequence>MPVTSRQQAKRAVDEHDKSPIGLEVASRKNGYSAGSDLVWEGVPDGDLHKCLHQITAIVLSLDRKNILSQAQSQPSAEKWDISLKQIDQKIASKEYSNIAEYQDDVDQLFKYVSQSLDINSQGQLISLHNAAHQLIRLETKRLKTHPREDSHHDSNTMDTDNVDGDITMGDAHSGSNGVHSEENVSNQEIRKALFQVTADGYVFSEMSKKPHWAGESENSPALHAFPFNAASNYQEVVIHPAPYEEKEVMPLSQAVPNHVEQHRRIDRYEQRMVPVEMLDYGAFASFAPKYDSNSATISFESTYMAKTSKQVLREDQKRKAREFYGDSPVDAAWLKEQGLDVDAIMDSVKDVEGQNEETDDMSKTIEQNAHLLKRLAELQDERFAQQGKPGDAVNKEELKIAHALEQRLQGAISQVTPKDLVDASSIERAMQRIPVKDPVYRGTLPPTKLFAFTTDDQISNSLSGFPGQSGARQNNVNNHFRSR</sequence>
<keyword evidence="1" id="KW-0103">Bromodomain</keyword>
<dbReference type="AlphaFoldDB" id="A0A8H7UBM3"/>
<accession>A0A8H7UBM3</accession>
<evidence type="ECO:0000313" key="4">
    <source>
        <dbReference type="Proteomes" id="UP000612746"/>
    </source>
</evidence>
<gene>
    <name evidence="3" type="ORF">INT44_006433</name>
</gene>
<dbReference type="EMBL" id="JAEPRA010000010">
    <property type="protein sequence ID" value="KAG2179586.1"/>
    <property type="molecule type" value="Genomic_DNA"/>
</dbReference>
<proteinExistence type="predicted"/>
<dbReference type="InterPro" id="IPR021900">
    <property type="entry name" value="DUF3512"/>
</dbReference>
<dbReference type="Pfam" id="PF12024">
    <property type="entry name" value="DUF3512"/>
    <property type="match status" value="1"/>
</dbReference>
<dbReference type="Gene3D" id="1.20.920.10">
    <property type="entry name" value="Bromodomain-like"/>
    <property type="match status" value="1"/>
</dbReference>
<feature type="region of interest" description="Disordered" evidence="2">
    <location>
        <begin position="166"/>
        <end position="186"/>
    </location>
</feature>
<dbReference type="Proteomes" id="UP000612746">
    <property type="component" value="Unassembled WGS sequence"/>
</dbReference>
<dbReference type="InterPro" id="IPR036427">
    <property type="entry name" value="Bromodomain-like_sf"/>
</dbReference>
<comment type="caution">
    <text evidence="3">The sequence shown here is derived from an EMBL/GenBank/DDBJ whole genome shotgun (WGS) entry which is preliminary data.</text>
</comment>
<protein>
    <submittedName>
        <fullName evidence="3">Uncharacterized protein</fullName>
    </submittedName>
</protein>
<reference evidence="3" key="1">
    <citation type="submission" date="2020-12" db="EMBL/GenBank/DDBJ databases">
        <title>Metabolic potential, ecology and presence of endohyphal bacteria is reflected in genomic diversity of Mucoromycotina.</title>
        <authorList>
            <person name="Muszewska A."/>
            <person name="Okrasinska A."/>
            <person name="Steczkiewicz K."/>
            <person name="Drgas O."/>
            <person name="Orlowska M."/>
            <person name="Perlinska-Lenart U."/>
            <person name="Aleksandrzak-Piekarczyk T."/>
            <person name="Szatraj K."/>
            <person name="Zielenkiewicz U."/>
            <person name="Pilsyk S."/>
            <person name="Malc E."/>
            <person name="Mieczkowski P."/>
            <person name="Kruszewska J.S."/>
            <person name="Biernat P."/>
            <person name="Pawlowska J."/>
        </authorList>
    </citation>
    <scope>NUCLEOTIDE SEQUENCE</scope>
    <source>
        <strain evidence="3">WA0000051536</strain>
    </source>
</reference>
<evidence type="ECO:0000313" key="3">
    <source>
        <dbReference type="EMBL" id="KAG2179586.1"/>
    </source>
</evidence>
<evidence type="ECO:0000256" key="2">
    <source>
        <dbReference type="SAM" id="MobiDB-lite"/>
    </source>
</evidence>